<gene>
    <name evidence="4" type="ORF">CHS0354_009470</name>
</gene>
<name>A0AAE0RVV9_9BIVA</name>
<keyword evidence="2" id="KW-0812">Transmembrane</keyword>
<feature type="region of interest" description="Disordered" evidence="1">
    <location>
        <begin position="254"/>
        <end position="298"/>
    </location>
</feature>
<dbReference type="AlphaFoldDB" id="A0AAE0RVV9"/>
<evidence type="ECO:0000256" key="1">
    <source>
        <dbReference type="SAM" id="MobiDB-lite"/>
    </source>
</evidence>
<feature type="compositionally biased region" description="Polar residues" evidence="1">
    <location>
        <begin position="266"/>
        <end position="298"/>
    </location>
</feature>
<evidence type="ECO:0000259" key="3">
    <source>
        <dbReference type="Pfam" id="PF03067"/>
    </source>
</evidence>
<feature type="transmembrane region" description="Helical" evidence="2">
    <location>
        <begin position="16"/>
        <end position="36"/>
    </location>
</feature>
<protein>
    <recommendedName>
        <fullName evidence="3">Chitin-binding type-4 domain-containing protein</fullName>
    </recommendedName>
</protein>
<reference evidence="4" key="2">
    <citation type="journal article" date="2021" name="Genome Biol. Evol.">
        <title>Developing a high-quality reference genome for a parasitic bivalve with doubly uniparental inheritance (Bivalvia: Unionida).</title>
        <authorList>
            <person name="Smith C.H."/>
        </authorList>
    </citation>
    <scope>NUCLEOTIDE SEQUENCE</scope>
    <source>
        <strain evidence="4">CHS0354</strain>
        <tissue evidence="4">Mantle</tissue>
    </source>
</reference>
<keyword evidence="5" id="KW-1185">Reference proteome</keyword>
<organism evidence="4 5">
    <name type="scientific">Potamilus streckersoni</name>
    <dbReference type="NCBI Taxonomy" id="2493646"/>
    <lineage>
        <taxon>Eukaryota</taxon>
        <taxon>Metazoa</taxon>
        <taxon>Spiralia</taxon>
        <taxon>Lophotrochozoa</taxon>
        <taxon>Mollusca</taxon>
        <taxon>Bivalvia</taxon>
        <taxon>Autobranchia</taxon>
        <taxon>Heteroconchia</taxon>
        <taxon>Palaeoheterodonta</taxon>
        <taxon>Unionida</taxon>
        <taxon>Unionoidea</taxon>
        <taxon>Unionidae</taxon>
        <taxon>Ambleminae</taxon>
        <taxon>Lampsilini</taxon>
        <taxon>Potamilus</taxon>
    </lineage>
</organism>
<feature type="domain" description="Chitin-binding type-4" evidence="3">
    <location>
        <begin position="42"/>
        <end position="230"/>
    </location>
</feature>
<dbReference type="Pfam" id="PF03067">
    <property type="entry name" value="LPMO_10"/>
    <property type="match status" value="1"/>
</dbReference>
<dbReference type="EMBL" id="JAEAOA010000612">
    <property type="protein sequence ID" value="KAK3580518.1"/>
    <property type="molecule type" value="Genomic_DNA"/>
</dbReference>
<sequence>MDNVTAFTGSWNRLKLVSTMVYSIFISLVVFSLIFMQDTSGHGALIEPPMRSVLWKYGFDAPINYNYMELYCGGFQNFQNNGGRCGVCGDSLQGPHGNERGGKYDLGIIARSYPEGTTSIDVKVEITAHHKGYFEFKLCPNDEAEVTQECLDRYPLMIEEGIQQGDPMKFYPPDGQTIHSLKVSIPPDIRCERCVLQWTYRAGNRWGTNPDGKSCLGCGMQETFINCADISVRSHSSIVNTLFESFNNLPTSDEAPSFGDHKDKAVQTTSPTQKLNGIAPNNTRNPGQKQPSDQEINRQQNDIKQNELENFLAKLPRENKVISTTSRKDDRQPATVIEALHNTLKPLNATGSGLVRNDVHYNPRFSHSIDSQLHSTGWNDPRSVFRPLQSEWLSWNSNFHSRIPRIDTLNHLLLNNTSMPQLRFNSAASHDDMVMHSRESVSQAHMQSLPEQRITGSARQKSIASHSQLQTPFLETAQWINPIQIRAHQENSLFGQQHLPRISPSNAHLFPVNEIHMANVIHTQTFSTRQPNEIIAGLSRDVQTRMSITSSQAQEFYQRLAFVASLNNAHQLRQNLKHASQMPIERARAIHAAIQNLHSVVPNTIHREALIRNTILSDRQLRMDRRFSGGI</sequence>
<dbReference type="InterPro" id="IPR004302">
    <property type="entry name" value="Cellulose/chitin-bd_N"/>
</dbReference>
<comment type="caution">
    <text evidence="4">The sequence shown here is derived from an EMBL/GenBank/DDBJ whole genome shotgun (WGS) entry which is preliminary data.</text>
</comment>
<reference evidence="4" key="1">
    <citation type="journal article" date="2021" name="Genome Biol. Evol.">
        <title>A High-Quality Reference Genome for a Parasitic Bivalve with Doubly Uniparental Inheritance (Bivalvia: Unionida).</title>
        <authorList>
            <person name="Smith C.H."/>
        </authorList>
    </citation>
    <scope>NUCLEOTIDE SEQUENCE</scope>
    <source>
        <strain evidence="4">CHS0354</strain>
    </source>
</reference>
<evidence type="ECO:0000256" key="2">
    <source>
        <dbReference type="SAM" id="Phobius"/>
    </source>
</evidence>
<accession>A0AAE0RVV9</accession>
<dbReference type="Proteomes" id="UP001195483">
    <property type="component" value="Unassembled WGS sequence"/>
</dbReference>
<evidence type="ECO:0000313" key="4">
    <source>
        <dbReference type="EMBL" id="KAK3580518.1"/>
    </source>
</evidence>
<evidence type="ECO:0000313" key="5">
    <source>
        <dbReference type="Proteomes" id="UP001195483"/>
    </source>
</evidence>
<proteinExistence type="predicted"/>
<keyword evidence="2" id="KW-1133">Transmembrane helix</keyword>
<keyword evidence="2" id="KW-0472">Membrane</keyword>
<reference evidence="4" key="3">
    <citation type="submission" date="2023-05" db="EMBL/GenBank/DDBJ databases">
        <authorList>
            <person name="Smith C.H."/>
        </authorList>
    </citation>
    <scope>NUCLEOTIDE SEQUENCE</scope>
    <source>
        <strain evidence="4">CHS0354</strain>
        <tissue evidence="4">Mantle</tissue>
    </source>
</reference>